<dbReference type="EMBL" id="MLBF01000007">
    <property type="protein sequence ID" value="OLN32662.1"/>
    <property type="molecule type" value="Genomic_DNA"/>
</dbReference>
<organism evidence="1 2">
    <name type="scientific">Desulfosporosinus metallidurans</name>
    <dbReference type="NCBI Taxonomy" id="1888891"/>
    <lineage>
        <taxon>Bacteria</taxon>
        <taxon>Bacillati</taxon>
        <taxon>Bacillota</taxon>
        <taxon>Clostridia</taxon>
        <taxon>Eubacteriales</taxon>
        <taxon>Desulfitobacteriaceae</taxon>
        <taxon>Desulfosporosinus</taxon>
    </lineage>
</organism>
<evidence type="ECO:0000313" key="2">
    <source>
        <dbReference type="Proteomes" id="UP000186102"/>
    </source>
</evidence>
<protein>
    <submittedName>
        <fullName evidence="1">Uncharacterized protein</fullName>
    </submittedName>
</protein>
<evidence type="ECO:0000313" key="1">
    <source>
        <dbReference type="EMBL" id="OLN32662.1"/>
    </source>
</evidence>
<sequence length="40" mass="4670">MRIGLTYIFQQMANFTSRKTAIHAGLRLRIFELKAFHCQG</sequence>
<dbReference type="Proteomes" id="UP000186102">
    <property type="component" value="Unassembled WGS sequence"/>
</dbReference>
<accession>A0A1Q8QZ71</accession>
<reference evidence="1 2" key="1">
    <citation type="submission" date="2016-09" db="EMBL/GenBank/DDBJ databases">
        <title>Complete genome of Desulfosporosinus sp. OL.</title>
        <authorList>
            <person name="Mardanov A."/>
            <person name="Beletsky A."/>
            <person name="Panova A."/>
            <person name="Karnachuk O."/>
            <person name="Ravin N."/>
        </authorList>
    </citation>
    <scope>NUCLEOTIDE SEQUENCE [LARGE SCALE GENOMIC DNA]</scope>
    <source>
        <strain evidence="1 2">OL</strain>
    </source>
</reference>
<gene>
    <name evidence="1" type="ORF">DSOL_1413</name>
</gene>
<proteinExistence type="predicted"/>
<keyword evidence="2" id="KW-1185">Reference proteome</keyword>
<comment type="caution">
    <text evidence="1">The sequence shown here is derived from an EMBL/GenBank/DDBJ whole genome shotgun (WGS) entry which is preliminary data.</text>
</comment>
<dbReference type="AlphaFoldDB" id="A0A1Q8QZ71"/>
<name>A0A1Q8QZ71_9FIRM</name>